<protein>
    <submittedName>
        <fullName evidence="2">Chromosomal replication initiator DnaA</fullName>
    </submittedName>
</protein>
<dbReference type="Pfam" id="PF08299">
    <property type="entry name" value="Bac_DnaA_C"/>
    <property type="match status" value="1"/>
</dbReference>
<dbReference type="GO" id="GO:0006275">
    <property type="term" value="P:regulation of DNA replication"/>
    <property type="evidence" value="ECO:0007669"/>
    <property type="project" value="InterPro"/>
</dbReference>
<name>A0A5B8LZ96_9HYPH</name>
<evidence type="ECO:0000313" key="2">
    <source>
        <dbReference type="EMBL" id="QDZ13149.1"/>
    </source>
</evidence>
<dbReference type="InterPro" id="IPR010921">
    <property type="entry name" value="Trp_repressor/repl_initiator"/>
</dbReference>
<dbReference type="InterPro" id="IPR013159">
    <property type="entry name" value="DnaA_C"/>
</dbReference>
<dbReference type="OrthoDB" id="8480222at2"/>
<dbReference type="EMBL" id="CP042304">
    <property type="protein sequence ID" value="QDZ13149.1"/>
    <property type="molecule type" value="Genomic_DNA"/>
</dbReference>
<dbReference type="GO" id="GO:0005524">
    <property type="term" value="F:ATP binding"/>
    <property type="evidence" value="ECO:0007669"/>
    <property type="project" value="InterPro"/>
</dbReference>
<accession>A0A5B8LZ96</accession>
<dbReference type="GO" id="GO:0043565">
    <property type="term" value="F:sequence-specific DNA binding"/>
    <property type="evidence" value="ECO:0007669"/>
    <property type="project" value="InterPro"/>
</dbReference>
<dbReference type="CDD" id="cd06571">
    <property type="entry name" value="Bac_DnaA_C"/>
    <property type="match status" value="1"/>
</dbReference>
<dbReference type="SUPFAM" id="SSF48295">
    <property type="entry name" value="TrpR-like"/>
    <property type="match status" value="1"/>
</dbReference>
<evidence type="ECO:0000259" key="1">
    <source>
        <dbReference type="SMART" id="SM00760"/>
    </source>
</evidence>
<evidence type="ECO:0000313" key="3">
    <source>
        <dbReference type="Proteomes" id="UP000315364"/>
    </source>
</evidence>
<keyword evidence="3" id="KW-1185">Reference proteome</keyword>
<dbReference type="GO" id="GO:0006270">
    <property type="term" value="P:DNA replication initiation"/>
    <property type="evidence" value="ECO:0007669"/>
    <property type="project" value="InterPro"/>
</dbReference>
<dbReference type="SMART" id="SM00760">
    <property type="entry name" value="Bac_DnaA_C"/>
    <property type="match status" value="1"/>
</dbReference>
<organism evidence="2 3">
    <name type="scientific">Devosia ginsengisoli</name>
    <dbReference type="NCBI Taxonomy" id="400770"/>
    <lineage>
        <taxon>Bacteria</taxon>
        <taxon>Pseudomonadati</taxon>
        <taxon>Pseudomonadota</taxon>
        <taxon>Alphaproteobacteria</taxon>
        <taxon>Hyphomicrobiales</taxon>
        <taxon>Devosiaceae</taxon>
        <taxon>Devosia</taxon>
    </lineage>
</organism>
<proteinExistence type="predicted"/>
<dbReference type="KEGG" id="dea:FPZ08_01870"/>
<reference evidence="2 3" key="1">
    <citation type="submission" date="2019-07" db="EMBL/GenBank/DDBJ databases">
        <title>Full genome sequence of Devosia sp. Gsoil 520.</title>
        <authorList>
            <person name="Im W.-T."/>
        </authorList>
    </citation>
    <scope>NUCLEOTIDE SEQUENCE [LARGE SCALE GENOMIC DNA]</scope>
    <source>
        <strain evidence="2 3">Gsoil 520</strain>
    </source>
</reference>
<sequence>MHTTVSGAWRSRAQCGCDAVITLVARRKNVPIRLLTHKSRSRLPVARARQLAMYLSHIVLGRSLLEIAEAFGRDRTTVSYACAVIEDMRDDPRFDEEVTALEQQIEADMAGEAVHHG</sequence>
<feature type="domain" description="Chromosomal replication initiator DnaA C-terminal" evidence="1">
    <location>
        <begin position="16"/>
        <end position="85"/>
    </location>
</feature>
<gene>
    <name evidence="2" type="ORF">FPZ08_01870</name>
</gene>
<dbReference type="AlphaFoldDB" id="A0A5B8LZ96"/>
<dbReference type="Proteomes" id="UP000315364">
    <property type="component" value="Chromosome"/>
</dbReference>
<dbReference type="Gene3D" id="1.10.1750.10">
    <property type="match status" value="1"/>
</dbReference>